<gene>
    <name evidence="2" type="ORF">B0H17DRAFT_1205914</name>
</gene>
<organism evidence="2 3">
    <name type="scientific">Mycena rosella</name>
    <name type="common">Pink bonnet</name>
    <name type="synonym">Agaricus rosellus</name>
    <dbReference type="NCBI Taxonomy" id="1033263"/>
    <lineage>
        <taxon>Eukaryota</taxon>
        <taxon>Fungi</taxon>
        <taxon>Dikarya</taxon>
        <taxon>Basidiomycota</taxon>
        <taxon>Agaricomycotina</taxon>
        <taxon>Agaricomycetes</taxon>
        <taxon>Agaricomycetidae</taxon>
        <taxon>Agaricales</taxon>
        <taxon>Marasmiineae</taxon>
        <taxon>Mycenaceae</taxon>
        <taxon>Mycena</taxon>
    </lineage>
</organism>
<evidence type="ECO:0000313" key="2">
    <source>
        <dbReference type="EMBL" id="KAJ7681251.1"/>
    </source>
</evidence>
<comment type="caution">
    <text evidence="2">The sequence shown here is derived from an EMBL/GenBank/DDBJ whole genome shotgun (WGS) entry which is preliminary data.</text>
</comment>
<evidence type="ECO:0000313" key="3">
    <source>
        <dbReference type="Proteomes" id="UP001221757"/>
    </source>
</evidence>
<feature type="signal peptide" evidence="1">
    <location>
        <begin position="1"/>
        <end position="23"/>
    </location>
</feature>
<dbReference type="EMBL" id="JARKIE010000120">
    <property type="protein sequence ID" value="KAJ7681251.1"/>
    <property type="molecule type" value="Genomic_DNA"/>
</dbReference>
<keyword evidence="3" id="KW-1185">Reference proteome</keyword>
<dbReference type="Proteomes" id="UP001221757">
    <property type="component" value="Unassembled WGS sequence"/>
</dbReference>
<protein>
    <submittedName>
        <fullName evidence="2">Uncharacterized protein</fullName>
    </submittedName>
</protein>
<accession>A0AAD7D6P2</accession>
<proteinExistence type="predicted"/>
<name>A0AAD7D6P2_MYCRO</name>
<dbReference type="AlphaFoldDB" id="A0AAD7D6P2"/>
<reference evidence="2" key="1">
    <citation type="submission" date="2023-03" db="EMBL/GenBank/DDBJ databases">
        <title>Massive genome expansion in bonnet fungi (Mycena s.s.) driven by repeated elements and novel gene families across ecological guilds.</title>
        <authorList>
            <consortium name="Lawrence Berkeley National Laboratory"/>
            <person name="Harder C.B."/>
            <person name="Miyauchi S."/>
            <person name="Viragh M."/>
            <person name="Kuo A."/>
            <person name="Thoen E."/>
            <person name="Andreopoulos B."/>
            <person name="Lu D."/>
            <person name="Skrede I."/>
            <person name="Drula E."/>
            <person name="Henrissat B."/>
            <person name="Morin E."/>
            <person name="Kohler A."/>
            <person name="Barry K."/>
            <person name="LaButti K."/>
            <person name="Morin E."/>
            <person name="Salamov A."/>
            <person name="Lipzen A."/>
            <person name="Mereny Z."/>
            <person name="Hegedus B."/>
            <person name="Baldrian P."/>
            <person name="Stursova M."/>
            <person name="Weitz H."/>
            <person name="Taylor A."/>
            <person name="Grigoriev I.V."/>
            <person name="Nagy L.G."/>
            <person name="Martin F."/>
            <person name="Kauserud H."/>
        </authorList>
    </citation>
    <scope>NUCLEOTIDE SEQUENCE</scope>
    <source>
        <strain evidence="2">CBHHK067</strain>
    </source>
</reference>
<evidence type="ECO:0000256" key="1">
    <source>
        <dbReference type="SAM" id="SignalP"/>
    </source>
</evidence>
<sequence length="122" mass="12773">MNWYALEVLSTVVALLFVKPALPASGGSTVMGVVPVLATPTNVSVTYSGSKTLTISPALDGVTHIQTDSTFNLPKTLVPYTFSVTNRQIASVWNHADMDLVEIFGGTTVSGTSTLDISAGQI</sequence>
<keyword evidence="1" id="KW-0732">Signal</keyword>
<feature type="chain" id="PRO_5042106416" evidence="1">
    <location>
        <begin position="24"/>
        <end position="122"/>
    </location>
</feature>